<accession>A0ABS9EB31</accession>
<protein>
    <submittedName>
        <fullName evidence="1">Uncharacterized protein</fullName>
    </submittedName>
</protein>
<evidence type="ECO:0000313" key="2">
    <source>
        <dbReference type="Proteomes" id="UP001179363"/>
    </source>
</evidence>
<evidence type="ECO:0000313" key="1">
    <source>
        <dbReference type="EMBL" id="MCF4100052.1"/>
    </source>
</evidence>
<keyword evidence="2" id="KW-1185">Reference proteome</keyword>
<dbReference type="EMBL" id="JAKGTH010000005">
    <property type="protein sequence ID" value="MCF4100052.1"/>
    <property type="molecule type" value="Genomic_DNA"/>
</dbReference>
<reference evidence="1" key="1">
    <citation type="submission" date="2022-01" db="EMBL/GenBank/DDBJ databases">
        <title>Gillisia lutea sp. nov., isolated from marine plastic residues from the Malvarosa beach (Valencia, Spain).</title>
        <authorList>
            <person name="Vidal-Verdu A."/>
            <person name="Molina-Menor E."/>
            <person name="Satari L."/>
            <person name="Pascual J."/>
            <person name="Pereto J."/>
            <person name="Porcar M."/>
        </authorList>
    </citation>
    <scope>NUCLEOTIDE SEQUENCE</scope>
    <source>
        <strain evidence="1">M10.2A</strain>
    </source>
</reference>
<dbReference type="Proteomes" id="UP001179363">
    <property type="component" value="Unassembled WGS sequence"/>
</dbReference>
<organism evidence="1 2">
    <name type="scientific">Gillisia lutea</name>
    <dbReference type="NCBI Taxonomy" id="2909668"/>
    <lineage>
        <taxon>Bacteria</taxon>
        <taxon>Pseudomonadati</taxon>
        <taxon>Bacteroidota</taxon>
        <taxon>Flavobacteriia</taxon>
        <taxon>Flavobacteriales</taxon>
        <taxon>Flavobacteriaceae</taxon>
        <taxon>Gillisia</taxon>
    </lineage>
</organism>
<gene>
    <name evidence="1" type="ORF">L1I30_00090</name>
</gene>
<proteinExistence type="predicted"/>
<name>A0ABS9EB31_9FLAO</name>
<comment type="caution">
    <text evidence="1">The sequence shown here is derived from an EMBL/GenBank/DDBJ whole genome shotgun (WGS) entry which is preliminary data.</text>
</comment>
<sequence length="116" mass="13927">MKKCYLTIIYQTKSEQNLLIFIEEIKSITQFKNHEVENYNKINNSYKINFSDEIDLITDSISYSVLITNKICDPWLIFLRNDEQEIELIFNKEDISTYRKNSFNPIIWSNFLIESL</sequence>
<dbReference type="RefSeq" id="WP_236132221.1">
    <property type="nucleotide sequence ID" value="NZ_JAKGTH010000005.1"/>
</dbReference>